<accession>E6K257</accession>
<dbReference type="RefSeq" id="WP_006289503.1">
    <property type="nucleotide sequence ID" value="NZ_AP012333.1"/>
</dbReference>
<dbReference type="Gene3D" id="3.30.70.240">
    <property type="match status" value="1"/>
</dbReference>
<evidence type="ECO:0000313" key="1">
    <source>
        <dbReference type="EMBL" id="EFT82845.1"/>
    </source>
</evidence>
<proteinExistence type="predicted"/>
<dbReference type="Proteomes" id="UP000004946">
    <property type="component" value="Chromosome"/>
</dbReference>
<dbReference type="EMBL" id="AEON01000002">
    <property type="protein sequence ID" value="EFT82845.1"/>
    <property type="molecule type" value="Genomic_DNA"/>
</dbReference>
<comment type="caution">
    <text evidence="1">The sequence shown here is derived from an EMBL/GenBank/DDBJ whole genome shotgun (WGS) entry which is preliminary data.</text>
</comment>
<organism evidence="1 2">
    <name type="scientific">Parascardovia denticolens DSM 10105 = JCM 12538</name>
    <dbReference type="NCBI Taxonomy" id="864564"/>
    <lineage>
        <taxon>Bacteria</taxon>
        <taxon>Bacillati</taxon>
        <taxon>Actinomycetota</taxon>
        <taxon>Actinomycetes</taxon>
        <taxon>Bifidobacteriales</taxon>
        <taxon>Bifidobacteriaceae</taxon>
        <taxon>Parascardovia</taxon>
    </lineage>
</organism>
<dbReference type="KEGG" id="pdo:PSDT_0153"/>
<protein>
    <submittedName>
        <fullName evidence="1">Uncharacterized protein</fullName>
    </submittedName>
</protein>
<dbReference type="PATRIC" id="fig|864564.6.peg.169"/>
<gene>
    <name evidence="1" type="ORF">HMPREF0620_1530</name>
</gene>
<keyword evidence="2" id="KW-1185">Reference proteome</keyword>
<evidence type="ECO:0000313" key="2">
    <source>
        <dbReference type="Proteomes" id="UP000004946"/>
    </source>
</evidence>
<reference evidence="1 2" key="1">
    <citation type="submission" date="2010-12" db="EMBL/GenBank/DDBJ databases">
        <authorList>
            <person name="Muzny D."/>
            <person name="Qin X."/>
            <person name="Buhay C."/>
            <person name="Dugan-Rocha S."/>
            <person name="Ding Y."/>
            <person name="Chen G."/>
            <person name="Hawes A."/>
            <person name="Holder M."/>
            <person name="Jhangiani S."/>
            <person name="Johnson A."/>
            <person name="Khan Z."/>
            <person name="Li Z."/>
            <person name="Liu W."/>
            <person name="Liu X."/>
            <person name="Perez L."/>
            <person name="Shen H."/>
            <person name="Wang Q."/>
            <person name="Watt J."/>
            <person name="Xi L."/>
            <person name="Xin Y."/>
            <person name="Zhou J."/>
            <person name="Deng J."/>
            <person name="Jiang H."/>
            <person name="Liu Y."/>
            <person name="Qu J."/>
            <person name="Song X.-Z."/>
            <person name="Zhang L."/>
            <person name="Villasana D."/>
            <person name="Johnson A."/>
            <person name="Liu J."/>
            <person name="Liyanage D."/>
            <person name="Lorensuhewa L."/>
            <person name="Robinson T."/>
            <person name="Song A."/>
            <person name="Song B.-B."/>
            <person name="Dinh H."/>
            <person name="Thornton R."/>
            <person name="Coyle M."/>
            <person name="Francisco L."/>
            <person name="Jackson L."/>
            <person name="Javaid M."/>
            <person name="Korchina V."/>
            <person name="Kovar C."/>
            <person name="Mata R."/>
            <person name="Mathew T."/>
            <person name="Ngo R."/>
            <person name="Nguyen L."/>
            <person name="Nguyen N."/>
            <person name="Okwuonu G."/>
            <person name="Ongeri F."/>
            <person name="Pham C."/>
            <person name="Simmons D."/>
            <person name="Wilczek-Boney K."/>
            <person name="Hale W."/>
            <person name="Jakkamsetti A."/>
            <person name="Pham P."/>
            <person name="Ruth R."/>
            <person name="San Lucas F."/>
            <person name="Warren J."/>
            <person name="Zhang J."/>
            <person name="Zhao Z."/>
            <person name="Zhou C."/>
            <person name="Zhu D."/>
            <person name="Lee S."/>
            <person name="Bess C."/>
            <person name="Blankenburg K."/>
            <person name="Forbes L."/>
            <person name="Fu Q."/>
            <person name="Gubbala S."/>
            <person name="Hirani K."/>
            <person name="Jayaseelan J.C."/>
            <person name="Lara F."/>
            <person name="Munidasa M."/>
            <person name="Palculict T."/>
            <person name="Patil S."/>
            <person name="Pu L.-L."/>
            <person name="Saada N."/>
            <person name="Tang L."/>
            <person name="Weissenberger G."/>
            <person name="Zhu Y."/>
            <person name="Hemphill L."/>
            <person name="Shang Y."/>
            <person name="Youmans B."/>
            <person name="Ayvaz T."/>
            <person name="Ross M."/>
            <person name="Santibanez J."/>
            <person name="Aqrawi P."/>
            <person name="Gross S."/>
            <person name="Joshi V."/>
            <person name="Fowler G."/>
            <person name="Nazareth L."/>
            <person name="Reid J."/>
            <person name="Worley K."/>
            <person name="Petrosino J."/>
            <person name="Highlander S."/>
            <person name="Gibbs R."/>
        </authorList>
    </citation>
    <scope>NUCLEOTIDE SEQUENCE [LARGE SCALE GENOMIC DNA]</scope>
    <source>
        <strain evidence="1 2">DSM 10105</strain>
    </source>
</reference>
<dbReference type="HOGENOM" id="CLU_1659065_0_0_11"/>
<sequence>MSDEGKRWRRLIHFDLLDAGLDYFHLDSAATYHHIRVWMDEHGFDHDQLSGYISRKPLTDDQVMQVHEAFIMDNPQIAACCEGWRATEIGGDLELGARTTRFVKRYGPDYERMSRMARQVRDLRNQGKKISWRTVRDVIRSWGGRGRTDGEGPRRGRGR</sequence>
<name>E6K257_PARDN</name>
<dbReference type="AlphaFoldDB" id="E6K257"/>